<feature type="domain" description="NAD-dependent epimerase/dehydratase" evidence="1">
    <location>
        <begin position="3"/>
        <end position="83"/>
    </location>
</feature>
<dbReference type="CDD" id="cd05262">
    <property type="entry name" value="SDR_a7"/>
    <property type="match status" value="1"/>
</dbReference>
<dbReference type="Pfam" id="PF01370">
    <property type="entry name" value="Epimerase"/>
    <property type="match status" value="1"/>
</dbReference>
<dbReference type="EMBL" id="VIWT01000001">
    <property type="protein sequence ID" value="TWF98230.1"/>
    <property type="molecule type" value="Genomic_DNA"/>
</dbReference>
<keyword evidence="3" id="KW-1185">Reference proteome</keyword>
<dbReference type="Gene3D" id="3.40.50.720">
    <property type="entry name" value="NAD(P)-binding Rossmann-like Domain"/>
    <property type="match status" value="1"/>
</dbReference>
<evidence type="ECO:0000313" key="3">
    <source>
        <dbReference type="Proteomes" id="UP000317940"/>
    </source>
</evidence>
<evidence type="ECO:0000259" key="1">
    <source>
        <dbReference type="Pfam" id="PF01370"/>
    </source>
</evidence>
<name>A0A561UFV1_9ACTN</name>
<gene>
    <name evidence="2" type="ORF">FHX73_112034</name>
</gene>
<sequence>MRVFITGASGFIGSAVVPLLLAEGHHVLALARSDASAAKLAAAGVEVLRGDLADPASLGAGAAASDGVVHLAFNHDFSQFADSAQTEYAAVEAYGEALAGTGKPLLMASGVLGIAPGRIATEQDGLDLSASPRSRSMQLALELADRGVRSALLRLAPCVHDRTRAGFASVLAQIARETGVSGYLGEGTAHWPAVHVRDTADLVVRALDRAPAGAVLHAVAEQGITQRAVAEALADRLGIPLRSIPADQAASHFRWLAPMLALDSRADNTLTRETYGWEPVHPTLLDDLREGEHAAPGGH</sequence>
<dbReference type="Proteomes" id="UP000317940">
    <property type="component" value="Unassembled WGS sequence"/>
</dbReference>
<dbReference type="InterPro" id="IPR001509">
    <property type="entry name" value="Epimerase_deHydtase"/>
</dbReference>
<dbReference type="OrthoDB" id="9787292at2"/>
<accession>A0A561UFV1</accession>
<dbReference type="PANTHER" id="PTHR48079:SF6">
    <property type="entry name" value="NAD(P)-BINDING DOMAIN-CONTAINING PROTEIN-RELATED"/>
    <property type="match status" value="1"/>
</dbReference>
<dbReference type="GO" id="GO:0005737">
    <property type="term" value="C:cytoplasm"/>
    <property type="evidence" value="ECO:0007669"/>
    <property type="project" value="TreeGrafter"/>
</dbReference>
<dbReference type="RefSeq" id="WP_145904695.1">
    <property type="nucleotide sequence ID" value="NZ_BAAAMZ010000018.1"/>
</dbReference>
<dbReference type="PANTHER" id="PTHR48079">
    <property type="entry name" value="PROTEIN YEEZ"/>
    <property type="match status" value="1"/>
</dbReference>
<evidence type="ECO:0000313" key="2">
    <source>
        <dbReference type="EMBL" id="TWF98230.1"/>
    </source>
</evidence>
<protein>
    <submittedName>
        <fullName evidence="2">Nucleoside-diphosphate-sugar epimerase</fullName>
    </submittedName>
</protein>
<dbReference type="SUPFAM" id="SSF51735">
    <property type="entry name" value="NAD(P)-binding Rossmann-fold domains"/>
    <property type="match status" value="1"/>
</dbReference>
<reference evidence="2 3" key="1">
    <citation type="submission" date="2019-06" db="EMBL/GenBank/DDBJ databases">
        <title>Sequencing the genomes of 1000 actinobacteria strains.</title>
        <authorList>
            <person name="Klenk H.-P."/>
        </authorList>
    </citation>
    <scope>NUCLEOTIDE SEQUENCE [LARGE SCALE GENOMIC DNA]</scope>
    <source>
        <strain evidence="2 3">DSM 44826</strain>
    </source>
</reference>
<dbReference type="InterPro" id="IPR036291">
    <property type="entry name" value="NAD(P)-bd_dom_sf"/>
</dbReference>
<comment type="caution">
    <text evidence="2">The sequence shown here is derived from an EMBL/GenBank/DDBJ whole genome shotgun (WGS) entry which is preliminary data.</text>
</comment>
<organism evidence="2 3">
    <name type="scientific">Kitasatospora viridis</name>
    <dbReference type="NCBI Taxonomy" id="281105"/>
    <lineage>
        <taxon>Bacteria</taxon>
        <taxon>Bacillati</taxon>
        <taxon>Actinomycetota</taxon>
        <taxon>Actinomycetes</taxon>
        <taxon>Kitasatosporales</taxon>
        <taxon>Streptomycetaceae</taxon>
        <taxon>Kitasatospora</taxon>
    </lineage>
</organism>
<proteinExistence type="predicted"/>
<dbReference type="AlphaFoldDB" id="A0A561UFV1"/>
<dbReference type="GO" id="GO:0004029">
    <property type="term" value="F:aldehyde dehydrogenase (NAD+) activity"/>
    <property type="evidence" value="ECO:0007669"/>
    <property type="project" value="TreeGrafter"/>
</dbReference>
<dbReference type="InterPro" id="IPR051783">
    <property type="entry name" value="NAD(P)-dependent_oxidoreduct"/>
</dbReference>